<accession>A0A1I2BHA1</accession>
<dbReference type="STRING" id="930128.SAMN05192532_102293"/>
<evidence type="ECO:0000256" key="2">
    <source>
        <dbReference type="ARBA" id="ARBA00022679"/>
    </source>
</evidence>
<evidence type="ECO:0000313" key="5">
    <source>
        <dbReference type="Proteomes" id="UP000199516"/>
    </source>
</evidence>
<evidence type="ECO:0000256" key="1">
    <source>
        <dbReference type="ARBA" id="ARBA00022676"/>
    </source>
</evidence>
<evidence type="ECO:0000259" key="3">
    <source>
        <dbReference type="Pfam" id="PF00534"/>
    </source>
</evidence>
<gene>
    <name evidence="4" type="ORF">SAMN05192532_102293</name>
</gene>
<dbReference type="OrthoDB" id="9813638at2"/>
<organism evidence="4 5">
    <name type="scientific">Alteribacillus iranensis</name>
    <dbReference type="NCBI Taxonomy" id="930128"/>
    <lineage>
        <taxon>Bacteria</taxon>
        <taxon>Bacillati</taxon>
        <taxon>Bacillota</taxon>
        <taxon>Bacilli</taxon>
        <taxon>Bacillales</taxon>
        <taxon>Bacillaceae</taxon>
        <taxon>Alteribacillus</taxon>
    </lineage>
</organism>
<dbReference type="Proteomes" id="UP000199516">
    <property type="component" value="Unassembled WGS sequence"/>
</dbReference>
<keyword evidence="1" id="KW-0328">Glycosyltransferase</keyword>
<dbReference type="Pfam" id="PF00534">
    <property type="entry name" value="Glycos_transf_1"/>
    <property type="match status" value="1"/>
</dbReference>
<name>A0A1I2BHA1_9BACI</name>
<evidence type="ECO:0000313" key="4">
    <source>
        <dbReference type="EMBL" id="SFE55317.1"/>
    </source>
</evidence>
<reference evidence="4 5" key="1">
    <citation type="submission" date="2016-10" db="EMBL/GenBank/DDBJ databases">
        <authorList>
            <person name="de Groot N.N."/>
        </authorList>
    </citation>
    <scope>NUCLEOTIDE SEQUENCE [LARGE SCALE GENOMIC DNA]</scope>
    <source>
        <strain evidence="4 5">DSM 23995</strain>
    </source>
</reference>
<keyword evidence="2 4" id="KW-0808">Transferase</keyword>
<dbReference type="PANTHER" id="PTHR12526">
    <property type="entry name" value="GLYCOSYLTRANSFERASE"/>
    <property type="match status" value="1"/>
</dbReference>
<feature type="domain" description="Glycosyl transferase family 1" evidence="3">
    <location>
        <begin position="226"/>
        <end position="344"/>
    </location>
</feature>
<protein>
    <submittedName>
        <fullName evidence="4">Glycosyltransferase involved in cell wall bisynthesis</fullName>
    </submittedName>
</protein>
<proteinExistence type="predicted"/>
<sequence>MKLLFVHDTKLKEDFNGTYYTGGSYSGKVWDRYLTISSKLSIIARKEPIIYDVDVAKKWFNYFDKEKVNFIEVPNLNSSYKGFFNFQARKKIREIIKNAVLKTDFIIARLPSNNGNIAVYYAKKFNKPYLVEVVGCSWDALWNYNFKGKLLAPLKYFKQKNAIRGSKYAIYVTKSFLQSRYPTNGDSVNCSNVLLTDFDESVVKERIDKIKSLDLKSKLVIGTTAAVNLRYKGQGSVIKAIGKLKEQGITNFEYQLVGGGNRSYLSSIAKKYDVIEQVKFLGPMPHKEVLKWLESIDIYAQPSKTEGLPRALIEAMSRGVFAIGSNAGGIPELLEDKYIFSKAKNNELEVLNILKKVTAEDLLIQAQRNYRISKEYDKNVIELRRQLFFSKALGQT</sequence>
<dbReference type="AlphaFoldDB" id="A0A1I2BHA1"/>
<dbReference type="SUPFAM" id="SSF53756">
    <property type="entry name" value="UDP-Glycosyltransferase/glycogen phosphorylase"/>
    <property type="match status" value="1"/>
</dbReference>
<dbReference type="EMBL" id="FONT01000002">
    <property type="protein sequence ID" value="SFE55317.1"/>
    <property type="molecule type" value="Genomic_DNA"/>
</dbReference>
<dbReference type="InterPro" id="IPR001296">
    <property type="entry name" value="Glyco_trans_1"/>
</dbReference>
<dbReference type="PANTHER" id="PTHR12526:SF629">
    <property type="entry name" value="TEICHURONIC ACID BIOSYNTHESIS GLYCOSYLTRANSFERASE TUAH-RELATED"/>
    <property type="match status" value="1"/>
</dbReference>
<dbReference type="Gene3D" id="3.40.50.2000">
    <property type="entry name" value="Glycogen Phosphorylase B"/>
    <property type="match status" value="2"/>
</dbReference>
<dbReference type="RefSeq" id="WP_091658653.1">
    <property type="nucleotide sequence ID" value="NZ_FONT01000002.1"/>
</dbReference>
<dbReference type="GO" id="GO:0016757">
    <property type="term" value="F:glycosyltransferase activity"/>
    <property type="evidence" value="ECO:0007669"/>
    <property type="project" value="UniProtKB-KW"/>
</dbReference>
<keyword evidence="5" id="KW-1185">Reference proteome</keyword>